<comment type="caution">
    <text evidence="3">The sequence shown here is derived from an EMBL/GenBank/DDBJ whole genome shotgun (WGS) entry which is preliminary data.</text>
</comment>
<dbReference type="Gene3D" id="3.40.1440.10">
    <property type="entry name" value="GIY-YIG endonuclease"/>
    <property type="match status" value="1"/>
</dbReference>
<name>A0A1F5Y0A3_9BACT</name>
<proteinExistence type="inferred from homology"/>
<dbReference type="PROSITE" id="PS50164">
    <property type="entry name" value="GIY_YIG"/>
    <property type="match status" value="1"/>
</dbReference>
<dbReference type="EMBL" id="MFIQ01000015">
    <property type="protein sequence ID" value="OGF93500.1"/>
    <property type="molecule type" value="Genomic_DNA"/>
</dbReference>
<evidence type="ECO:0000313" key="3">
    <source>
        <dbReference type="EMBL" id="OGF93500.1"/>
    </source>
</evidence>
<evidence type="ECO:0000256" key="1">
    <source>
        <dbReference type="ARBA" id="ARBA00007435"/>
    </source>
</evidence>
<dbReference type="CDD" id="cd10449">
    <property type="entry name" value="GIY-YIG_SLX1_like"/>
    <property type="match status" value="1"/>
</dbReference>
<comment type="similarity">
    <text evidence="1">Belongs to the UPF0213 family.</text>
</comment>
<dbReference type="Proteomes" id="UP000178894">
    <property type="component" value="Unassembled WGS sequence"/>
</dbReference>
<dbReference type="PANTHER" id="PTHR34477">
    <property type="entry name" value="UPF0213 PROTEIN YHBQ"/>
    <property type="match status" value="1"/>
</dbReference>
<protein>
    <recommendedName>
        <fullName evidence="2">GIY-YIG domain-containing protein</fullName>
    </recommendedName>
</protein>
<sequence length="82" mass="9816">MFYTYILQSKKNGSYYVGSCKNLDERLKLHNQGLVPSTKRYLPWQRVHSEEFTSLKEARRRELQIKSWKKRTVIEKLINTGP</sequence>
<dbReference type="InterPro" id="IPR000305">
    <property type="entry name" value="GIY-YIG_endonuc"/>
</dbReference>
<evidence type="ECO:0000313" key="4">
    <source>
        <dbReference type="Proteomes" id="UP000178894"/>
    </source>
</evidence>
<dbReference type="Pfam" id="PF01541">
    <property type="entry name" value="GIY-YIG"/>
    <property type="match status" value="1"/>
</dbReference>
<evidence type="ECO:0000259" key="2">
    <source>
        <dbReference type="PROSITE" id="PS50164"/>
    </source>
</evidence>
<dbReference type="InterPro" id="IPR035901">
    <property type="entry name" value="GIY-YIG_endonuc_sf"/>
</dbReference>
<gene>
    <name evidence="3" type="ORF">A3G54_01940</name>
</gene>
<dbReference type="PANTHER" id="PTHR34477:SF5">
    <property type="entry name" value="BSL5627 PROTEIN"/>
    <property type="match status" value="1"/>
</dbReference>
<reference evidence="3 4" key="1">
    <citation type="journal article" date="2016" name="Nat. Commun.">
        <title>Thousands of microbial genomes shed light on interconnected biogeochemical processes in an aquifer system.</title>
        <authorList>
            <person name="Anantharaman K."/>
            <person name="Brown C.T."/>
            <person name="Hug L.A."/>
            <person name="Sharon I."/>
            <person name="Castelle C.J."/>
            <person name="Probst A.J."/>
            <person name="Thomas B.C."/>
            <person name="Singh A."/>
            <person name="Wilkins M.J."/>
            <person name="Karaoz U."/>
            <person name="Brodie E.L."/>
            <person name="Williams K.H."/>
            <person name="Hubbard S.S."/>
            <person name="Banfield J.F."/>
        </authorList>
    </citation>
    <scope>NUCLEOTIDE SEQUENCE [LARGE SCALE GENOMIC DNA]</scope>
</reference>
<feature type="domain" description="GIY-YIG" evidence="2">
    <location>
        <begin position="1"/>
        <end position="76"/>
    </location>
</feature>
<accession>A0A1F5Y0A3</accession>
<dbReference type="SUPFAM" id="SSF82771">
    <property type="entry name" value="GIY-YIG endonuclease"/>
    <property type="match status" value="1"/>
</dbReference>
<dbReference type="AlphaFoldDB" id="A0A1F5Y0A3"/>
<organism evidence="3 4">
    <name type="scientific">Candidatus Giovannonibacteria bacterium RIFCSPLOWO2_12_FULL_44_15</name>
    <dbReference type="NCBI Taxonomy" id="1798364"/>
    <lineage>
        <taxon>Bacteria</taxon>
        <taxon>Candidatus Giovannoniibacteriota</taxon>
    </lineage>
</organism>
<dbReference type="InterPro" id="IPR050190">
    <property type="entry name" value="UPF0213_domain"/>
</dbReference>